<gene>
    <name evidence="1" type="ORF">KI387_029053</name>
</gene>
<accession>A0AA38FDQ6</accession>
<dbReference type="EMBL" id="JAHRHJ020000010">
    <property type="protein sequence ID" value="KAH9297371.1"/>
    <property type="molecule type" value="Genomic_DNA"/>
</dbReference>
<protein>
    <submittedName>
        <fullName evidence="1">Uncharacterized protein</fullName>
    </submittedName>
</protein>
<organism evidence="1 2">
    <name type="scientific">Taxus chinensis</name>
    <name type="common">Chinese yew</name>
    <name type="synonym">Taxus wallichiana var. chinensis</name>
    <dbReference type="NCBI Taxonomy" id="29808"/>
    <lineage>
        <taxon>Eukaryota</taxon>
        <taxon>Viridiplantae</taxon>
        <taxon>Streptophyta</taxon>
        <taxon>Embryophyta</taxon>
        <taxon>Tracheophyta</taxon>
        <taxon>Spermatophyta</taxon>
        <taxon>Pinopsida</taxon>
        <taxon>Pinidae</taxon>
        <taxon>Conifers II</taxon>
        <taxon>Cupressales</taxon>
        <taxon>Taxaceae</taxon>
        <taxon>Taxus</taxon>
    </lineage>
</organism>
<comment type="caution">
    <text evidence="1">The sequence shown here is derived from an EMBL/GenBank/DDBJ whole genome shotgun (WGS) entry which is preliminary data.</text>
</comment>
<dbReference type="Proteomes" id="UP000824469">
    <property type="component" value="Unassembled WGS sequence"/>
</dbReference>
<sequence length="69" mass="7609">KMYGCMKFSQVRGCCETLQGCCECCDMLQATMRMLQDTFEDILTKDAIGALAPQERANDPSAAVPVRTL</sequence>
<dbReference type="AlphaFoldDB" id="A0AA38FDQ6"/>
<reference evidence="1 2" key="1">
    <citation type="journal article" date="2021" name="Nat. Plants">
        <title>The Taxus genome provides insights into paclitaxel biosynthesis.</title>
        <authorList>
            <person name="Xiong X."/>
            <person name="Gou J."/>
            <person name="Liao Q."/>
            <person name="Li Y."/>
            <person name="Zhou Q."/>
            <person name="Bi G."/>
            <person name="Li C."/>
            <person name="Du R."/>
            <person name="Wang X."/>
            <person name="Sun T."/>
            <person name="Guo L."/>
            <person name="Liang H."/>
            <person name="Lu P."/>
            <person name="Wu Y."/>
            <person name="Zhang Z."/>
            <person name="Ro D.K."/>
            <person name="Shang Y."/>
            <person name="Huang S."/>
            <person name="Yan J."/>
        </authorList>
    </citation>
    <scope>NUCLEOTIDE SEQUENCE [LARGE SCALE GENOMIC DNA]</scope>
    <source>
        <strain evidence="1">Ta-2019</strain>
    </source>
</reference>
<feature type="non-terminal residue" evidence="1">
    <location>
        <position position="1"/>
    </location>
</feature>
<feature type="non-terminal residue" evidence="1">
    <location>
        <position position="69"/>
    </location>
</feature>
<name>A0AA38FDQ6_TAXCH</name>
<evidence type="ECO:0000313" key="2">
    <source>
        <dbReference type="Proteomes" id="UP000824469"/>
    </source>
</evidence>
<keyword evidence="2" id="KW-1185">Reference proteome</keyword>
<proteinExistence type="predicted"/>
<evidence type="ECO:0000313" key="1">
    <source>
        <dbReference type="EMBL" id="KAH9297371.1"/>
    </source>
</evidence>